<dbReference type="PANTHER" id="PTHR23044:SF61">
    <property type="entry name" value="3'-5' EXORIBONUCLEASE 1-RELATED"/>
    <property type="match status" value="1"/>
</dbReference>
<evidence type="ECO:0000256" key="1">
    <source>
        <dbReference type="ARBA" id="ARBA00022722"/>
    </source>
</evidence>
<dbReference type="GO" id="GO:0003676">
    <property type="term" value="F:nucleic acid binding"/>
    <property type="evidence" value="ECO:0007669"/>
    <property type="project" value="InterPro"/>
</dbReference>
<evidence type="ECO:0000313" key="6">
    <source>
        <dbReference type="Proteomes" id="UP000886751"/>
    </source>
</evidence>
<evidence type="ECO:0000313" key="5">
    <source>
        <dbReference type="EMBL" id="HIX94162.1"/>
    </source>
</evidence>
<gene>
    <name evidence="5" type="ORF">H9846_01720</name>
</gene>
<proteinExistence type="predicted"/>
<accession>A0A9D2BUL6</accession>
<dbReference type="CDD" id="cd06133">
    <property type="entry name" value="ERI-1_3'hExo_like"/>
    <property type="match status" value="1"/>
</dbReference>
<dbReference type="Proteomes" id="UP000886751">
    <property type="component" value="Unassembled WGS sequence"/>
</dbReference>
<dbReference type="Pfam" id="PF00929">
    <property type="entry name" value="RNase_T"/>
    <property type="match status" value="1"/>
</dbReference>
<protein>
    <submittedName>
        <fullName evidence="5">Exonuclease domain-containing protein</fullName>
    </submittedName>
</protein>
<dbReference type="EMBL" id="DXEI01000029">
    <property type="protein sequence ID" value="HIX94162.1"/>
    <property type="molecule type" value="Genomic_DNA"/>
</dbReference>
<dbReference type="SMART" id="SM00479">
    <property type="entry name" value="EXOIII"/>
    <property type="match status" value="1"/>
</dbReference>
<evidence type="ECO:0000259" key="4">
    <source>
        <dbReference type="SMART" id="SM00479"/>
    </source>
</evidence>
<dbReference type="Gene3D" id="3.30.420.10">
    <property type="entry name" value="Ribonuclease H-like superfamily/Ribonuclease H"/>
    <property type="match status" value="1"/>
</dbReference>
<organism evidence="5 6">
    <name type="scientific">Candidatus Gemmiger excrementipullorum</name>
    <dbReference type="NCBI Taxonomy" id="2838610"/>
    <lineage>
        <taxon>Bacteria</taxon>
        <taxon>Bacillati</taxon>
        <taxon>Bacillota</taxon>
        <taxon>Clostridia</taxon>
        <taxon>Eubacteriales</taxon>
        <taxon>Gemmiger</taxon>
    </lineage>
</organism>
<dbReference type="SUPFAM" id="SSF53098">
    <property type="entry name" value="Ribonuclease H-like"/>
    <property type="match status" value="1"/>
</dbReference>
<dbReference type="InterPro" id="IPR051274">
    <property type="entry name" value="3-5_Exoribonuclease"/>
</dbReference>
<dbReference type="AlphaFoldDB" id="A0A9D2BUL6"/>
<dbReference type="PANTHER" id="PTHR23044">
    <property type="entry name" value="3'-5' EXONUCLEASE ERI1-RELATED"/>
    <property type="match status" value="1"/>
</dbReference>
<comment type="caution">
    <text evidence="5">The sequence shown here is derived from an EMBL/GenBank/DDBJ whole genome shotgun (WGS) entry which is preliminary data.</text>
</comment>
<dbReference type="InterPro" id="IPR013520">
    <property type="entry name" value="Ribonucl_H"/>
</dbReference>
<evidence type="ECO:0000256" key="2">
    <source>
        <dbReference type="ARBA" id="ARBA00022801"/>
    </source>
</evidence>
<keyword evidence="2" id="KW-0378">Hydrolase</keyword>
<reference evidence="5" key="2">
    <citation type="submission" date="2021-04" db="EMBL/GenBank/DDBJ databases">
        <authorList>
            <person name="Gilroy R."/>
        </authorList>
    </citation>
    <scope>NUCLEOTIDE SEQUENCE</scope>
    <source>
        <strain evidence="5">ChiHecec2B26-7398</strain>
    </source>
</reference>
<evidence type="ECO:0000256" key="3">
    <source>
        <dbReference type="ARBA" id="ARBA00022839"/>
    </source>
</evidence>
<name>A0A9D2BUL6_9FIRM</name>
<reference evidence="5" key="1">
    <citation type="journal article" date="2021" name="PeerJ">
        <title>Extensive microbial diversity within the chicken gut microbiome revealed by metagenomics and culture.</title>
        <authorList>
            <person name="Gilroy R."/>
            <person name="Ravi A."/>
            <person name="Getino M."/>
            <person name="Pursley I."/>
            <person name="Horton D.L."/>
            <person name="Alikhan N.F."/>
            <person name="Baker D."/>
            <person name="Gharbi K."/>
            <person name="Hall N."/>
            <person name="Watson M."/>
            <person name="Adriaenssens E.M."/>
            <person name="Foster-Nyarko E."/>
            <person name="Jarju S."/>
            <person name="Secka A."/>
            <person name="Antonio M."/>
            <person name="Oren A."/>
            <person name="Chaudhuri R.R."/>
            <person name="La Ragione R."/>
            <person name="Hildebrand F."/>
            <person name="Pallen M.J."/>
        </authorList>
    </citation>
    <scope>NUCLEOTIDE SEQUENCE</scope>
    <source>
        <strain evidence="5">ChiHecec2B26-7398</strain>
    </source>
</reference>
<dbReference type="InterPro" id="IPR012337">
    <property type="entry name" value="RNaseH-like_sf"/>
</dbReference>
<keyword evidence="1" id="KW-0540">Nuclease</keyword>
<dbReference type="GO" id="GO:0000175">
    <property type="term" value="F:3'-5'-RNA exonuclease activity"/>
    <property type="evidence" value="ECO:0007669"/>
    <property type="project" value="InterPro"/>
</dbReference>
<dbReference type="InterPro" id="IPR047201">
    <property type="entry name" value="ERI-1_3'hExo-like"/>
</dbReference>
<sequence length="324" mass="37335">MNLIVFDLEWNIGYKPKTFTYHGAELTLRGEIIQIGAVRINARGDVLDTFEVNLRPRIFRKLQHHIAKVTGLSQGDLDSGLPMREGLQKFIDWAGPDAELAEWGLDDVPVLKQNLFLVGLDERWPAHWYDLQRLFLQAYPRKEGEGMTLESVVDRLGIPKEEPFHHALDDALYTAKICRKLPLAEGLAAYPTEEEQLREALLDADAAARDVRVFMDRLDHDDYRNAEELNAVFCPECGARLTHDEVWLKRGNTGYYTRSTCPYCGHWYVRFKLSRRDGLHWSFARCTCPPTPEADARWKKQRAAFVERLRRRQARDAQGPADEA</sequence>
<keyword evidence="3 5" id="KW-0269">Exonuclease</keyword>
<dbReference type="InterPro" id="IPR036397">
    <property type="entry name" value="RNaseH_sf"/>
</dbReference>
<feature type="domain" description="Exonuclease" evidence="4">
    <location>
        <begin position="2"/>
        <end position="189"/>
    </location>
</feature>